<dbReference type="KEGG" id="lyd:D7I47_07715"/>
<dbReference type="Proteomes" id="UP000278886">
    <property type="component" value="Chromosome"/>
</dbReference>
<evidence type="ECO:0000313" key="2">
    <source>
        <dbReference type="EMBL" id="AYF98150.1"/>
    </source>
</evidence>
<dbReference type="EMBL" id="CP032630">
    <property type="protein sequence ID" value="AYF98150.1"/>
    <property type="molecule type" value="Genomic_DNA"/>
</dbReference>
<feature type="domain" description="Erythromycin biosynthesis protein CIII-like C-terminal" evidence="1">
    <location>
        <begin position="285"/>
        <end position="414"/>
    </location>
</feature>
<keyword evidence="3" id="KW-1185">Reference proteome</keyword>
<sequence length="431" mass="45949">MTTASLNLLICSTPVHGHVTPLLAVTRHLIASGHRVRFLTGTRYRDAVEAAGAGWVPLPAEADYDDRDITAAFPGREGLSGPAGIRYDLREIFLRPGPAQLAAVDAAIAEERPDAVLVESMFMGALLLLCRPGERPPVVNLGIVPLGLASRDTAPFGLGIPPKPGLAGRIRNRMLRFVAERIVFGSVQRYARELVERAGGTLTRDFMGSAALADAIVQFTVPSFEYPRSDLPASVHFVGPVSRTTPSTMPLPEWWGDLDGSRPVVHVTQGTVANTDLGALIDPTIEALADDDVLVVVSMGGREVPERAYPANVRIASYLPYDKLLPLTDVMVTNGGYGGVHFAMEHGVPLVTAGLTEDKAEVTARVAWSGAGINLRTDRADAASVRSAVRRLLSDPTFRERSAAIGRDIAASPGVAGLESLLPTLTTVRLH</sequence>
<evidence type="ECO:0000313" key="3">
    <source>
        <dbReference type="Proteomes" id="UP000278886"/>
    </source>
</evidence>
<accession>A0A387BHX8</accession>
<dbReference type="InterPro" id="IPR002213">
    <property type="entry name" value="UDP_glucos_trans"/>
</dbReference>
<dbReference type="SUPFAM" id="SSF53756">
    <property type="entry name" value="UDP-Glycosyltransferase/glycogen phosphorylase"/>
    <property type="match status" value="1"/>
</dbReference>
<name>A0A387BHX8_9MICO</name>
<dbReference type="InterPro" id="IPR010610">
    <property type="entry name" value="EryCIII-like_C"/>
</dbReference>
<dbReference type="GO" id="GO:0008194">
    <property type="term" value="F:UDP-glycosyltransferase activity"/>
    <property type="evidence" value="ECO:0007669"/>
    <property type="project" value="InterPro"/>
</dbReference>
<dbReference type="InterPro" id="IPR050426">
    <property type="entry name" value="Glycosyltransferase_28"/>
</dbReference>
<dbReference type="OrthoDB" id="6620093at2"/>
<evidence type="ECO:0000259" key="1">
    <source>
        <dbReference type="Pfam" id="PF06722"/>
    </source>
</evidence>
<dbReference type="FunFam" id="3.40.50.2000:FF:000072">
    <property type="entry name" value="Glycosyl transferase"/>
    <property type="match status" value="1"/>
</dbReference>
<dbReference type="GO" id="GO:0016758">
    <property type="term" value="F:hexosyltransferase activity"/>
    <property type="evidence" value="ECO:0007669"/>
    <property type="project" value="UniProtKB-ARBA"/>
</dbReference>
<dbReference type="Gene3D" id="3.40.50.2000">
    <property type="entry name" value="Glycogen Phosphorylase B"/>
    <property type="match status" value="2"/>
</dbReference>
<reference evidence="3" key="1">
    <citation type="submission" date="2018-09" db="EMBL/GenBank/DDBJ databases">
        <title>Genome sequencing of strain 2DFWR-13.</title>
        <authorList>
            <person name="Heo J."/>
            <person name="Kim S.-J."/>
            <person name="Kwon S.-W."/>
        </authorList>
    </citation>
    <scope>NUCLEOTIDE SEQUENCE [LARGE SCALE GENOMIC DNA]</scope>
    <source>
        <strain evidence="3">2DFWR-13</strain>
    </source>
</reference>
<dbReference type="GO" id="GO:0017000">
    <property type="term" value="P:antibiotic biosynthetic process"/>
    <property type="evidence" value="ECO:0007669"/>
    <property type="project" value="UniProtKB-ARBA"/>
</dbReference>
<dbReference type="AlphaFoldDB" id="A0A387BHX8"/>
<protein>
    <submittedName>
        <fullName evidence="2">Glycosyltransferase</fullName>
    </submittedName>
</protein>
<proteinExistence type="predicted"/>
<keyword evidence="2" id="KW-0808">Transferase</keyword>
<gene>
    <name evidence="2" type="ORF">D7I47_07715</name>
</gene>
<dbReference type="CDD" id="cd03784">
    <property type="entry name" value="GT1_Gtf-like"/>
    <property type="match status" value="1"/>
</dbReference>
<dbReference type="Pfam" id="PF06722">
    <property type="entry name" value="EryCIII-like_C"/>
    <property type="match status" value="1"/>
</dbReference>
<dbReference type="RefSeq" id="WP_120762497.1">
    <property type="nucleotide sequence ID" value="NZ_CP032630.1"/>
</dbReference>
<organism evidence="2 3">
    <name type="scientific">Protaetiibacter intestinalis</name>
    <dbReference type="NCBI Taxonomy" id="2419774"/>
    <lineage>
        <taxon>Bacteria</taxon>
        <taxon>Bacillati</taxon>
        <taxon>Actinomycetota</taxon>
        <taxon>Actinomycetes</taxon>
        <taxon>Micrococcales</taxon>
        <taxon>Microbacteriaceae</taxon>
        <taxon>Protaetiibacter</taxon>
    </lineage>
</organism>
<dbReference type="PANTHER" id="PTHR48050">
    <property type="entry name" value="STEROL 3-BETA-GLUCOSYLTRANSFERASE"/>
    <property type="match status" value="1"/>
</dbReference>
<dbReference type="PANTHER" id="PTHR48050:SF13">
    <property type="entry name" value="STEROL 3-BETA-GLUCOSYLTRANSFERASE UGT80A2"/>
    <property type="match status" value="1"/>
</dbReference>